<dbReference type="SMART" id="SM00668">
    <property type="entry name" value="CTLH"/>
    <property type="match status" value="1"/>
</dbReference>
<dbReference type="EMBL" id="QGNW01000008">
    <property type="protein sequence ID" value="RVX19837.1"/>
    <property type="molecule type" value="Genomic_DNA"/>
</dbReference>
<evidence type="ECO:0000313" key="5">
    <source>
        <dbReference type="Proteomes" id="UP000288805"/>
    </source>
</evidence>
<dbReference type="GO" id="GO:0006355">
    <property type="term" value="P:regulation of DNA-templated transcription"/>
    <property type="evidence" value="ECO:0007669"/>
    <property type="project" value="InterPro"/>
</dbReference>
<dbReference type="PANTHER" id="PTHR44083">
    <property type="entry name" value="TOPLESS-RELATED PROTEIN 1-RELATED"/>
    <property type="match status" value="1"/>
</dbReference>
<dbReference type="InterPro" id="IPR006595">
    <property type="entry name" value="CTLH_C"/>
</dbReference>
<dbReference type="PANTHER" id="PTHR44083:SF45">
    <property type="entry name" value="TOPLESS-RELATED PROTEIN 1"/>
    <property type="match status" value="1"/>
</dbReference>
<dbReference type="AlphaFoldDB" id="A0A438KF64"/>
<organism evidence="4 5">
    <name type="scientific">Vitis vinifera</name>
    <name type="common">Grape</name>
    <dbReference type="NCBI Taxonomy" id="29760"/>
    <lineage>
        <taxon>Eukaryota</taxon>
        <taxon>Viridiplantae</taxon>
        <taxon>Streptophyta</taxon>
        <taxon>Embryophyta</taxon>
        <taxon>Tracheophyta</taxon>
        <taxon>Spermatophyta</taxon>
        <taxon>Magnoliopsida</taxon>
        <taxon>eudicotyledons</taxon>
        <taxon>Gunneridae</taxon>
        <taxon>Pentapetalae</taxon>
        <taxon>rosids</taxon>
        <taxon>Vitales</taxon>
        <taxon>Vitaceae</taxon>
        <taxon>Viteae</taxon>
        <taxon>Vitis</taxon>
    </lineage>
</organism>
<dbReference type="SMART" id="SM00667">
    <property type="entry name" value="LisH"/>
    <property type="match status" value="1"/>
</dbReference>
<evidence type="ECO:0000256" key="2">
    <source>
        <dbReference type="ARBA" id="ARBA00022737"/>
    </source>
</evidence>
<dbReference type="InterPro" id="IPR006594">
    <property type="entry name" value="LisH"/>
</dbReference>
<dbReference type="PROSITE" id="PS50896">
    <property type="entry name" value="LISH"/>
    <property type="match status" value="1"/>
</dbReference>
<name>A0A438KF64_VITVI</name>
<dbReference type="Proteomes" id="UP000288805">
    <property type="component" value="Unassembled WGS sequence"/>
</dbReference>
<dbReference type="InterPro" id="IPR027728">
    <property type="entry name" value="Topless_fam"/>
</dbReference>
<dbReference type="OrthoDB" id="1602884at2759"/>
<comment type="caution">
    <text evidence="4">The sequence shown here is derived from an EMBL/GenBank/DDBJ whole genome shotgun (WGS) entry which is preliminary data.</text>
</comment>
<dbReference type="KEGG" id="vvi:100853413"/>
<evidence type="ECO:0000259" key="3">
    <source>
        <dbReference type="PROSITE" id="PS50897"/>
    </source>
</evidence>
<reference evidence="4 5" key="1">
    <citation type="journal article" date="2018" name="PLoS Genet.">
        <title>Population sequencing reveals clonal diversity and ancestral inbreeding in the grapevine cultivar Chardonnay.</title>
        <authorList>
            <person name="Roach M.J."/>
            <person name="Johnson D.L."/>
            <person name="Bohlmann J."/>
            <person name="van Vuuren H.J."/>
            <person name="Jones S.J."/>
            <person name="Pretorius I.S."/>
            <person name="Schmidt S.A."/>
            <person name="Borneman A.R."/>
        </authorList>
    </citation>
    <scope>NUCLEOTIDE SEQUENCE [LARGE SCALE GENOMIC DNA]</scope>
    <source>
        <strain evidence="5">cv. Chardonnay</strain>
        <tissue evidence="4">Leaf</tissue>
    </source>
</reference>
<accession>A0A438KF64</accession>
<proteinExistence type="predicted"/>
<keyword evidence="1" id="KW-0853">WD repeat</keyword>
<dbReference type="PROSITE" id="PS50897">
    <property type="entry name" value="CTLH"/>
    <property type="match status" value="1"/>
</dbReference>
<dbReference type="Pfam" id="PF21889">
    <property type="entry name" value="TPR1-like_2nd"/>
    <property type="match status" value="1"/>
</dbReference>
<evidence type="ECO:0000256" key="1">
    <source>
        <dbReference type="ARBA" id="ARBA00022574"/>
    </source>
</evidence>
<keyword evidence="2" id="KW-0677">Repeat</keyword>
<feature type="domain" description="CTLH" evidence="3">
    <location>
        <begin position="35"/>
        <end position="92"/>
    </location>
</feature>
<dbReference type="InterPro" id="IPR054080">
    <property type="entry name" value="TPR1-like_2nd"/>
</dbReference>
<protein>
    <submittedName>
        <fullName evidence="4">Protein TPR3</fullName>
    </submittedName>
</protein>
<evidence type="ECO:0000313" key="4">
    <source>
        <dbReference type="EMBL" id="RVX19837.1"/>
    </source>
</evidence>
<gene>
    <name evidence="4" type="primary">TPR3_2</name>
    <name evidence="4" type="ORF">CK203_005076</name>
</gene>
<sequence length="182" mass="21381">MSYPRKDCVAMILKFLEDKNFEETAHTLERESGLFFNLEYFEELALNGEWNEAEKYMSGFTKIEDNKFSTKIYFEMRKQKYLETLDKREHDKAVEILSNDLKVFAQYNSELYKEMALLITVDDFRKHASLTKYGDTRSARASIFREIKKGIEANPVFQGKFRVPAVAARVGQWSLQMSNLQI</sequence>